<dbReference type="Gene3D" id="3.30.530.20">
    <property type="match status" value="1"/>
</dbReference>
<dbReference type="InterPro" id="IPR023393">
    <property type="entry name" value="START-like_dom_sf"/>
</dbReference>
<comment type="caution">
    <text evidence="2">The sequence shown here is derived from an EMBL/GenBank/DDBJ whole genome shotgun (WGS) entry which is preliminary data.</text>
</comment>
<keyword evidence="1" id="KW-0732">Signal</keyword>
<gene>
    <name evidence="2" type="ORF">OQI_14685</name>
</gene>
<evidence type="ECO:0000256" key="1">
    <source>
        <dbReference type="SAM" id="SignalP"/>
    </source>
</evidence>
<dbReference type="CDD" id="cd08862">
    <property type="entry name" value="SRPBCC_Smu440-like"/>
    <property type="match status" value="1"/>
</dbReference>
<sequence>MLTTITAIFAALPLAFGNAGPAPIGIDEAAPVITRDDIVIQAPLERVWSVQTDVENWPAWQPSVSSSVKQTPGKLRPGSSWVWSTEGLENITSTVKQVQPKRRIVWGGPAQGITAVHVWTFTQAKDGVHVHTEESWTGEPVDANTEYLQAALDASLDHWLHNLKQQSEQHHPKPGVPGGQRS</sequence>
<feature type="chain" id="PRO_5047072996" evidence="1">
    <location>
        <begin position="22"/>
        <end position="182"/>
    </location>
</feature>
<dbReference type="Pfam" id="PF10604">
    <property type="entry name" value="Polyketide_cyc2"/>
    <property type="match status" value="1"/>
</dbReference>
<feature type="signal peptide" evidence="1">
    <location>
        <begin position="1"/>
        <end position="21"/>
    </location>
</feature>
<dbReference type="Proteomes" id="UP000194266">
    <property type="component" value="Unassembled WGS sequence"/>
</dbReference>
<accession>A0ABX3YKY3</accession>
<dbReference type="InterPro" id="IPR019587">
    <property type="entry name" value="Polyketide_cyclase/dehydratase"/>
</dbReference>
<proteinExistence type="predicted"/>
<keyword evidence="3" id="KW-1185">Reference proteome</keyword>
<dbReference type="RefSeq" id="WP_086169795.1">
    <property type="nucleotide sequence ID" value="NZ_MRYD01000065.1"/>
</dbReference>
<protein>
    <submittedName>
        <fullName evidence="2">Shy6-polyketide cyclase</fullName>
    </submittedName>
</protein>
<dbReference type="EMBL" id="MRYD01000065">
    <property type="protein sequence ID" value="OSZ59742.1"/>
    <property type="molecule type" value="Genomic_DNA"/>
</dbReference>
<evidence type="ECO:0000313" key="3">
    <source>
        <dbReference type="Proteomes" id="UP000194266"/>
    </source>
</evidence>
<name>A0ABX3YKY3_9ACTN</name>
<evidence type="ECO:0000313" key="2">
    <source>
        <dbReference type="EMBL" id="OSZ59742.1"/>
    </source>
</evidence>
<dbReference type="SUPFAM" id="SSF55961">
    <property type="entry name" value="Bet v1-like"/>
    <property type="match status" value="1"/>
</dbReference>
<organism evidence="2 3">
    <name type="scientific">Streptomyces pharetrae CZA14</name>
    <dbReference type="NCBI Taxonomy" id="1144883"/>
    <lineage>
        <taxon>Bacteria</taxon>
        <taxon>Bacillati</taxon>
        <taxon>Actinomycetota</taxon>
        <taxon>Actinomycetes</taxon>
        <taxon>Kitasatosporales</taxon>
        <taxon>Streptomycetaceae</taxon>
        <taxon>Streptomyces</taxon>
    </lineage>
</organism>
<reference evidence="2 3" key="1">
    <citation type="submission" date="2016-12" db="EMBL/GenBank/DDBJ databases">
        <title>Genome Mining:The Detection of Biosynthetic Gene Clusters to Aid in the Expression of Curamycin A produced by Streptomyces sp. strain CZA14.</title>
        <authorList>
            <person name="Durrell K.A."/>
            <person name="Kirby B.M."/>
            <person name="Khan W."/>
            <person name="Mthethwa T."/>
            <person name="Le Roes-Hill M."/>
        </authorList>
    </citation>
    <scope>NUCLEOTIDE SEQUENCE [LARGE SCALE GENOMIC DNA]</scope>
    <source>
        <strain evidence="2 3">CZA14</strain>
    </source>
</reference>